<feature type="chain" id="PRO_5013028264" evidence="2">
    <location>
        <begin position="25"/>
        <end position="159"/>
    </location>
</feature>
<dbReference type="InParanoid" id="A0A1Y2GHX2"/>
<dbReference type="Gene3D" id="2.40.40.10">
    <property type="entry name" value="RlpA-like domain"/>
    <property type="match status" value="1"/>
</dbReference>
<feature type="domain" description="RlpA-like protein double-psi beta-barrel" evidence="3">
    <location>
        <begin position="35"/>
        <end position="139"/>
    </location>
</feature>
<proteinExistence type="predicted"/>
<dbReference type="Pfam" id="PF03330">
    <property type="entry name" value="DPBB_1"/>
    <property type="match status" value="1"/>
</dbReference>
<organism evidence="4 5">
    <name type="scientific">Lobosporangium transversale</name>
    <dbReference type="NCBI Taxonomy" id="64571"/>
    <lineage>
        <taxon>Eukaryota</taxon>
        <taxon>Fungi</taxon>
        <taxon>Fungi incertae sedis</taxon>
        <taxon>Mucoromycota</taxon>
        <taxon>Mortierellomycotina</taxon>
        <taxon>Mortierellomycetes</taxon>
        <taxon>Mortierellales</taxon>
        <taxon>Mortierellaceae</taxon>
        <taxon>Lobosporangium</taxon>
    </lineage>
</organism>
<protein>
    <submittedName>
        <fullName evidence="4">RlpA-like double-psi beta-barrel-protein domain-containing protein-containing protein</fullName>
    </submittedName>
</protein>
<feature type="signal peptide" evidence="2">
    <location>
        <begin position="1"/>
        <end position="24"/>
    </location>
</feature>
<evidence type="ECO:0000256" key="1">
    <source>
        <dbReference type="ARBA" id="ARBA00022729"/>
    </source>
</evidence>
<dbReference type="InterPro" id="IPR009009">
    <property type="entry name" value="RlpA-like_DPBB"/>
</dbReference>
<dbReference type="SUPFAM" id="SSF50685">
    <property type="entry name" value="Barwin-like endoglucanases"/>
    <property type="match status" value="1"/>
</dbReference>
<evidence type="ECO:0000313" key="5">
    <source>
        <dbReference type="Proteomes" id="UP000193648"/>
    </source>
</evidence>
<dbReference type="EMBL" id="MCFF01000028">
    <property type="protein sequence ID" value="ORZ11337.1"/>
    <property type="molecule type" value="Genomic_DNA"/>
</dbReference>
<dbReference type="InterPro" id="IPR051477">
    <property type="entry name" value="Expansin_CellWall"/>
</dbReference>
<accession>A0A1Y2GHX2</accession>
<dbReference type="InterPro" id="IPR036908">
    <property type="entry name" value="RlpA-like_sf"/>
</dbReference>
<dbReference type="RefSeq" id="XP_021879652.1">
    <property type="nucleotide sequence ID" value="XM_022027928.1"/>
</dbReference>
<dbReference type="PANTHER" id="PTHR31836:SF28">
    <property type="entry name" value="SRCR DOMAIN-CONTAINING PROTEIN-RELATED"/>
    <property type="match status" value="1"/>
</dbReference>
<evidence type="ECO:0000313" key="4">
    <source>
        <dbReference type="EMBL" id="ORZ11337.1"/>
    </source>
</evidence>
<dbReference type="OrthoDB" id="623670at2759"/>
<keyword evidence="5" id="KW-1185">Reference proteome</keyword>
<dbReference type="STRING" id="64571.A0A1Y2GHX2"/>
<comment type="caution">
    <text evidence="4">The sequence shown here is derived from an EMBL/GenBank/DDBJ whole genome shotgun (WGS) entry which is preliminary data.</text>
</comment>
<gene>
    <name evidence="4" type="ORF">BCR41DRAFT_387781</name>
</gene>
<dbReference type="GeneID" id="33569771"/>
<evidence type="ECO:0000259" key="3">
    <source>
        <dbReference type="Pfam" id="PF03330"/>
    </source>
</evidence>
<sequence>MQFAQFTISTLALVFTLFVSTVQAAKYPVRSGVKQSGIATWFDGGHLTGAACYGVLLDQDVNARDSWHIAAIKMSAYDGGLRKACFQCVKVTSKKTKRSIIARVIDDCSSCKSKHVDLTTTAFKALAHPLKDGVVDISYEFVRCPSSGKWPKNPPVKKL</sequence>
<keyword evidence="1 2" id="KW-0732">Signal</keyword>
<name>A0A1Y2GHX2_9FUNG</name>
<dbReference type="PANTHER" id="PTHR31836">
    <property type="match status" value="1"/>
</dbReference>
<reference evidence="4 5" key="1">
    <citation type="submission" date="2016-07" db="EMBL/GenBank/DDBJ databases">
        <title>Pervasive Adenine N6-methylation of Active Genes in Fungi.</title>
        <authorList>
            <consortium name="DOE Joint Genome Institute"/>
            <person name="Mondo S.J."/>
            <person name="Dannebaum R.O."/>
            <person name="Kuo R.C."/>
            <person name="Labutti K."/>
            <person name="Haridas S."/>
            <person name="Kuo A."/>
            <person name="Salamov A."/>
            <person name="Ahrendt S.R."/>
            <person name="Lipzen A."/>
            <person name="Sullivan W."/>
            <person name="Andreopoulos W.B."/>
            <person name="Clum A."/>
            <person name="Lindquist E."/>
            <person name="Daum C."/>
            <person name="Ramamoorthy G.K."/>
            <person name="Gryganskyi A."/>
            <person name="Culley D."/>
            <person name="Magnuson J.K."/>
            <person name="James T.Y."/>
            <person name="O'Malley M.A."/>
            <person name="Stajich J.E."/>
            <person name="Spatafora J.W."/>
            <person name="Visel A."/>
            <person name="Grigoriev I.V."/>
        </authorList>
    </citation>
    <scope>NUCLEOTIDE SEQUENCE [LARGE SCALE GENOMIC DNA]</scope>
    <source>
        <strain evidence="4 5">NRRL 3116</strain>
    </source>
</reference>
<dbReference type="Proteomes" id="UP000193648">
    <property type="component" value="Unassembled WGS sequence"/>
</dbReference>
<dbReference type="CDD" id="cd22191">
    <property type="entry name" value="DPBB_RlpA_EXP_N-like"/>
    <property type="match status" value="1"/>
</dbReference>
<dbReference type="AlphaFoldDB" id="A0A1Y2GHX2"/>
<evidence type="ECO:0000256" key="2">
    <source>
        <dbReference type="SAM" id="SignalP"/>
    </source>
</evidence>